<protein>
    <recommendedName>
        <fullName evidence="1">Bacteriophage/plasmid primase P4 C-terminal domain-containing protein</fullName>
    </recommendedName>
</protein>
<reference evidence="2" key="1">
    <citation type="journal article" date="2014" name="Front. Microbiol.">
        <title>High frequency of phylogenetically diverse reductive dehalogenase-homologous genes in deep subseafloor sedimentary metagenomes.</title>
        <authorList>
            <person name="Kawai M."/>
            <person name="Futagami T."/>
            <person name="Toyoda A."/>
            <person name="Takaki Y."/>
            <person name="Nishi S."/>
            <person name="Hori S."/>
            <person name="Arai W."/>
            <person name="Tsubouchi T."/>
            <person name="Morono Y."/>
            <person name="Uchiyama I."/>
            <person name="Ito T."/>
            <person name="Fujiyama A."/>
            <person name="Inagaki F."/>
            <person name="Takami H."/>
        </authorList>
    </citation>
    <scope>NUCLEOTIDE SEQUENCE</scope>
    <source>
        <strain evidence="2">Expedition CK06-06</strain>
    </source>
</reference>
<organism evidence="2">
    <name type="scientific">marine sediment metagenome</name>
    <dbReference type="NCBI Taxonomy" id="412755"/>
    <lineage>
        <taxon>unclassified sequences</taxon>
        <taxon>metagenomes</taxon>
        <taxon>ecological metagenomes</taxon>
    </lineage>
</organism>
<dbReference type="EMBL" id="BARW01030049">
    <property type="protein sequence ID" value="GAJ15412.1"/>
    <property type="molecule type" value="Genomic_DNA"/>
</dbReference>
<proteinExistence type="predicted"/>
<name>X1VD93_9ZZZZ</name>
<feature type="domain" description="Bacteriophage/plasmid primase P4 C-terminal" evidence="1">
    <location>
        <begin position="131"/>
        <end position="247"/>
    </location>
</feature>
<accession>X1VD93</accession>
<feature type="non-terminal residue" evidence="2">
    <location>
        <position position="250"/>
    </location>
</feature>
<evidence type="ECO:0000313" key="2">
    <source>
        <dbReference type="EMBL" id="GAJ15412.1"/>
    </source>
</evidence>
<dbReference type="AlphaFoldDB" id="X1VD93"/>
<sequence length="250" mass="28767">PQEEELEKLNKIAAKKLLETCAFLKHCRKDAATLLEPHWWSMVHVLAVFSDLGREKIHELSKPYLKYTEKETDQKIDEAKKAADKEIGPHTCTFIEQELGFDCPKDCPAKKLDVKSPAGMAKKLASQEIHGIYLYKDKTGWHLNLPKLVDDLLAEYSFKTMRDNEECLVYEDGVYMPLGEATIKEECEKRVPKKFIHTHDINEIIGHIERSTYVKRPKFNSEKGVLNLENGLYNIQTGKLNPHTPEFLSN</sequence>
<feature type="non-terminal residue" evidence="2">
    <location>
        <position position="1"/>
    </location>
</feature>
<dbReference type="InterPro" id="IPR014818">
    <property type="entry name" value="Phage/plasmid_primase_P4_C"/>
</dbReference>
<gene>
    <name evidence="2" type="ORF">S12H4_48139</name>
</gene>
<comment type="caution">
    <text evidence="2">The sequence shown here is derived from an EMBL/GenBank/DDBJ whole genome shotgun (WGS) entry which is preliminary data.</text>
</comment>
<evidence type="ECO:0000259" key="1">
    <source>
        <dbReference type="Pfam" id="PF08706"/>
    </source>
</evidence>
<dbReference type="Pfam" id="PF08706">
    <property type="entry name" value="D5_N"/>
    <property type="match status" value="1"/>
</dbReference>